<organism evidence="1 2">
    <name type="scientific">Nitrosomonas ureae</name>
    <dbReference type="NCBI Taxonomy" id="44577"/>
    <lineage>
        <taxon>Bacteria</taxon>
        <taxon>Pseudomonadati</taxon>
        <taxon>Pseudomonadota</taxon>
        <taxon>Betaproteobacteria</taxon>
        <taxon>Nitrosomonadales</taxon>
        <taxon>Nitrosomonadaceae</taxon>
        <taxon>Nitrosomonas</taxon>
    </lineage>
</organism>
<dbReference type="Proteomes" id="UP000242498">
    <property type="component" value="Chromosome I"/>
</dbReference>
<dbReference type="EMBL" id="LT907782">
    <property type="protein sequence ID" value="SNX58658.1"/>
    <property type="molecule type" value="Genomic_DNA"/>
</dbReference>
<proteinExistence type="predicted"/>
<reference evidence="1 2" key="1">
    <citation type="submission" date="2017-08" db="EMBL/GenBank/DDBJ databases">
        <authorList>
            <person name="de Groot N.N."/>
        </authorList>
    </citation>
    <scope>NUCLEOTIDE SEQUENCE [LARGE SCALE GENOMIC DNA]</scope>
    <source>
        <strain evidence="1 2">Nm15</strain>
    </source>
</reference>
<evidence type="ECO:0000313" key="2">
    <source>
        <dbReference type="Proteomes" id="UP000242498"/>
    </source>
</evidence>
<accession>A0A285BUR6</accession>
<sequence>MTNRRQWKLTVDFIYSDRPRGTDIGNSCCNHRTLSDFIRIN</sequence>
<name>A0A285BUR6_9PROT</name>
<dbReference type="AlphaFoldDB" id="A0A285BUR6"/>
<evidence type="ECO:0000313" key="1">
    <source>
        <dbReference type="EMBL" id="SNX58658.1"/>
    </source>
</evidence>
<protein>
    <submittedName>
        <fullName evidence="1">Uncharacterized protein</fullName>
    </submittedName>
</protein>
<gene>
    <name evidence="1" type="ORF">SAMN06296273_0122</name>
</gene>